<keyword evidence="3" id="KW-1185">Reference proteome</keyword>
<reference evidence="2" key="1">
    <citation type="submission" date="2022-10" db="EMBL/GenBank/DDBJ databases">
        <title>Characterization and whole genome sequencing of a new Roseateles species, isolated from fresh water.</title>
        <authorList>
            <person name="Guliayeva D.Y."/>
            <person name="Akhremchuk A.E."/>
            <person name="Sikolenko M.A."/>
            <person name="Valentovich L.N."/>
            <person name="Sidarenka A.V."/>
        </authorList>
    </citation>
    <scope>NUCLEOTIDE SEQUENCE</scope>
    <source>
        <strain evidence="2">BIM B-1768</strain>
    </source>
</reference>
<name>A0ABY6B000_9BURK</name>
<keyword evidence="1" id="KW-0812">Transmembrane</keyword>
<dbReference type="InterPro" id="IPR025570">
    <property type="entry name" value="DUF4337"/>
</dbReference>
<evidence type="ECO:0000256" key="1">
    <source>
        <dbReference type="SAM" id="Phobius"/>
    </source>
</evidence>
<evidence type="ECO:0000313" key="3">
    <source>
        <dbReference type="Proteomes" id="UP001064933"/>
    </source>
</evidence>
<feature type="transmembrane region" description="Helical" evidence="1">
    <location>
        <begin position="176"/>
        <end position="195"/>
    </location>
</feature>
<dbReference type="Pfam" id="PF14235">
    <property type="entry name" value="DUF4337"/>
    <property type="match status" value="1"/>
</dbReference>
<accession>A0ABY6B000</accession>
<feature type="transmembrane region" description="Helical" evidence="1">
    <location>
        <begin position="29"/>
        <end position="47"/>
    </location>
</feature>
<evidence type="ECO:0000313" key="2">
    <source>
        <dbReference type="EMBL" id="UXH78488.1"/>
    </source>
</evidence>
<dbReference type="RefSeq" id="WP_261758294.1">
    <property type="nucleotide sequence ID" value="NZ_CP104562.2"/>
</dbReference>
<keyword evidence="1" id="KW-1133">Transmembrane helix</keyword>
<organism evidence="2 3">
    <name type="scientific">Roseateles amylovorans</name>
    <dbReference type="NCBI Taxonomy" id="2978473"/>
    <lineage>
        <taxon>Bacteria</taxon>
        <taxon>Pseudomonadati</taxon>
        <taxon>Pseudomonadota</taxon>
        <taxon>Betaproteobacteria</taxon>
        <taxon>Burkholderiales</taxon>
        <taxon>Sphaerotilaceae</taxon>
        <taxon>Roseateles</taxon>
    </lineage>
</organism>
<proteinExistence type="predicted"/>
<dbReference type="Proteomes" id="UP001064933">
    <property type="component" value="Chromosome"/>
</dbReference>
<sequence length="205" mass="22324">MDIDPEELIENARQAMEPGEGPPPRSPRLNATVAVTVALLATFMGICKIKDDNIVQAMEQAQADRLDHWSFYQARNTREEVAKATLTQLELQALSAPASAAEGYQQAIAKYRALAADQAQKKEELRQLAAADQKTYDALNYRDDQFDLSDALLAIAIAMLAVTALTQLWWLYAAALVPTGFGVLMGLAGLGGWAIHPDAIVRLLS</sequence>
<gene>
    <name evidence="2" type="ORF">N4261_00675</name>
</gene>
<feature type="transmembrane region" description="Helical" evidence="1">
    <location>
        <begin position="151"/>
        <end position="170"/>
    </location>
</feature>
<dbReference type="EMBL" id="CP104562">
    <property type="protein sequence ID" value="UXH78488.1"/>
    <property type="molecule type" value="Genomic_DNA"/>
</dbReference>
<keyword evidence="1" id="KW-0472">Membrane</keyword>
<protein>
    <submittedName>
        <fullName evidence="2">DUF4337 domain-containing protein</fullName>
    </submittedName>
</protein>